<dbReference type="Proteomes" id="UP001595897">
    <property type="component" value="Unassembled WGS sequence"/>
</dbReference>
<proteinExistence type="predicted"/>
<dbReference type="SUPFAM" id="SSF48452">
    <property type="entry name" value="TPR-like"/>
    <property type="match status" value="1"/>
</dbReference>
<evidence type="ECO:0000256" key="1">
    <source>
        <dbReference type="PROSITE-ProRule" id="PRU00339"/>
    </source>
</evidence>
<accession>A0ABV9LRV9</accession>
<dbReference type="InterPro" id="IPR011990">
    <property type="entry name" value="TPR-like_helical_dom_sf"/>
</dbReference>
<evidence type="ECO:0008006" key="6">
    <source>
        <dbReference type="Google" id="ProtNLM"/>
    </source>
</evidence>
<dbReference type="InterPro" id="IPR019734">
    <property type="entry name" value="TPR_rpt"/>
</dbReference>
<evidence type="ECO:0000313" key="5">
    <source>
        <dbReference type="Proteomes" id="UP001595897"/>
    </source>
</evidence>
<feature type="signal peptide" evidence="3">
    <location>
        <begin position="1"/>
        <end position="24"/>
    </location>
</feature>
<gene>
    <name evidence="4" type="ORF">ACFO4O_01595</name>
</gene>
<evidence type="ECO:0000256" key="3">
    <source>
        <dbReference type="SAM" id="SignalP"/>
    </source>
</evidence>
<feature type="repeat" description="TPR" evidence="1">
    <location>
        <begin position="147"/>
        <end position="180"/>
    </location>
</feature>
<dbReference type="Gene3D" id="1.25.40.10">
    <property type="entry name" value="Tetratricopeptide repeat domain"/>
    <property type="match status" value="1"/>
</dbReference>
<feature type="chain" id="PRO_5046792086" description="Tetratricopeptide repeat protein" evidence="3">
    <location>
        <begin position="25"/>
        <end position="241"/>
    </location>
</feature>
<reference evidence="5" key="1">
    <citation type="journal article" date="2019" name="Int. J. Syst. Evol. Microbiol.">
        <title>The Global Catalogue of Microorganisms (GCM) 10K type strain sequencing project: providing services to taxonomists for standard genome sequencing and annotation.</title>
        <authorList>
            <consortium name="The Broad Institute Genomics Platform"/>
            <consortium name="The Broad Institute Genome Sequencing Center for Infectious Disease"/>
            <person name="Wu L."/>
            <person name="Ma J."/>
        </authorList>
    </citation>
    <scope>NUCLEOTIDE SEQUENCE [LARGE SCALE GENOMIC DNA]</scope>
    <source>
        <strain evidence="5">KACC 12507</strain>
    </source>
</reference>
<keyword evidence="1" id="KW-0802">TPR repeat</keyword>
<protein>
    <recommendedName>
        <fullName evidence="6">Tetratricopeptide repeat protein</fullName>
    </recommendedName>
</protein>
<evidence type="ECO:0000313" key="4">
    <source>
        <dbReference type="EMBL" id="MFC4698854.1"/>
    </source>
</evidence>
<keyword evidence="3" id="KW-0732">Signal</keyword>
<evidence type="ECO:0000256" key="2">
    <source>
        <dbReference type="SAM" id="MobiDB-lite"/>
    </source>
</evidence>
<name>A0ABV9LRV9_9ALTE</name>
<organism evidence="4 5">
    <name type="scientific">Glaciecola siphonariae</name>
    <dbReference type="NCBI Taxonomy" id="521012"/>
    <lineage>
        <taxon>Bacteria</taxon>
        <taxon>Pseudomonadati</taxon>
        <taxon>Pseudomonadota</taxon>
        <taxon>Gammaproteobacteria</taxon>
        <taxon>Alteromonadales</taxon>
        <taxon>Alteromonadaceae</taxon>
        <taxon>Glaciecola</taxon>
    </lineage>
</organism>
<dbReference type="PROSITE" id="PS50005">
    <property type="entry name" value="TPR"/>
    <property type="match status" value="1"/>
</dbReference>
<sequence length="241" mass="26457">MPAQIYMSLCLGLGLAIGSVNALAQEQEQANEQNSSNADVPASQRDDVEQIEVQGRAGDAALQAFQMGNFELAEIQFNKNAECALRAERNLRAFTDDARNAQLNQSLANGFSSSGPTTDAIGSSSMNSGSNLQTKAPLRELTCTDRGYQIYMVGMSQLQMGRAEEAEESFERAIRLNKHLHDAMYRLALMKLLREDTEGATEHYEDMQALLKRCNNICDAQANIQAGLDFLEKALAGKVRK</sequence>
<keyword evidence="5" id="KW-1185">Reference proteome</keyword>
<dbReference type="EMBL" id="JBHSGU010000002">
    <property type="protein sequence ID" value="MFC4698854.1"/>
    <property type="molecule type" value="Genomic_DNA"/>
</dbReference>
<comment type="caution">
    <text evidence="4">The sequence shown here is derived from an EMBL/GenBank/DDBJ whole genome shotgun (WGS) entry which is preliminary data.</text>
</comment>
<feature type="region of interest" description="Disordered" evidence="2">
    <location>
        <begin position="106"/>
        <end position="133"/>
    </location>
</feature>